<dbReference type="EnsemblMetazoa" id="tetur11g04830.1">
    <property type="protein sequence ID" value="tetur11g04830.1"/>
    <property type="gene ID" value="tetur11g04830"/>
</dbReference>
<dbReference type="InterPro" id="IPR008150">
    <property type="entry name" value="Phytoene_DH_bac_CS"/>
</dbReference>
<dbReference type="EMBL" id="CAEY01000075">
    <property type="status" value="NOT_ANNOTATED_CDS"/>
    <property type="molecule type" value="Genomic_DNA"/>
</dbReference>
<keyword evidence="2" id="KW-1185">Reference proteome</keyword>
<dbReference type="AlphaFoldDB" id="T1KHL6"/>
<accession>T1KHL6</accession>
<dbReference type="PANTHER" id="PTHR43734:SF1">
    <property type="entry name" value="PHYTOENE DESATURASE"/>
    <property type="match status" value="1"/>
</dbReference>
<organism evidence="1 2">
    <name type="scientific">Tetranychus urticae</name>
    <name type="common">Two-spotted spider mite</name>
    <dbReference type="NCBI Taxonomy" id="32264"/>
    <lineage>
        <taxon>Eukaryota</taxon>
        <taxon>Metazoa</taxon>
        <taxon>Ecdysozoa</taxon>
        <taxon>Arthropoda</taxon>
        <taxon>Chelicerata</taxon>
        <taxon>Arachnida</taxon>
        <taxon>Acari</taxon>
        <taxon>Acariformes</taxon>
        <taxon>Trombidiformes</taxon>
        <taxon>Prostigmata</taxon>
        <taxon>Eleutherengona</taxon>
        <taxon>Raphignathae</taxon>
        <taxon>Tetranychoidea</taxon>
        <taxon>Tetranychidae</taxon>
        <taxon>Tetranychus</taxon>
    </lineage>
</organism>
<dbReference type="STRING" id="32264.T1KHL6"/>
<name>T1KHL6_TETUR</name>
<dbReference type="PANTHER" id="PTHR43734">
    <property type="entry name" value="PHYTOENE DESATURASE"/>
    <property type="match status" value="1"/>
</dbReference>
<evidence type="ECO:0000313" key="1">
    <source>
        <dbReference type="EnsemblMetazoa" id="tetur11g04830.1"/>
    </source>
</evidence>
<sequence length="176" mass="19816">MIFHFKFRQKQLTDHSTQVQDNNENLVTNLLFLWSESKYFKNSILPFTRKMKTVDINVNRKIPDEPAFFIHFANRMDPNMAPGGKDALSVIVPIGEMASQQGVKDDLRKRSTRFMVKQIQLLGKNHFGDLSQFNQFTLLKTSTKVGTVFNVYFVGASTQPGAGVSLVLCSALVIGA</sequence>
<protein>
    <submittedName>
        <fullName evidence="1">Uncharacterized protein</fullName>
    </submittedName>
</protein>
<dbReference type="Proteomes" id="UP000015104">
    <property type="component" value="Unassembled WGS sequence"/>
</dbReference>
<reference evidence="2" key="1">
    <citation type="submission" date="2011-08" db="EMBL/GenBank/DDBJ databases">
        <authorList>
            <person name="Rombauts S."/>
        </authorList>
    </citation>
    <scope>NUCLEOTIDE SEQUENCE</scope>
    <source>
        <strain evidence="2">London</strain>
    </source>
</reference>
<dbReference type="PROSITE" id="PS00982">
    <property type="entry name" value="PHYTOENE_DH"/>
    <property type="match status" value="1"/>
</dbReference>
<proteinExistence type="predicted"/>
<evidence type="ECO:0000313" key="2">
    <source>
        <dbReference type="Proteomes" id="UP000015104"/>
    </source>
</evidence>
<reference evidence="1" key="2">
    <citation type="submission" date="2015-06" db="UniProtKB">
        <authorList>
            <consortium name="EnsemblMetazoa"/>
        </authorList>
    </citation>
    <scope>IDENTIFICATION</scope>
</reference>
<dbReference type="HOGENOM" id="CLU_1818268_0_0_1"/>